<gene>
    <name evidence="1" type="ORF">AN2V17_04010</name>
</gene>
<keyword evidence="2" id="KW-1185">Reference proteome</keyword>
<protein>
    <submittedName>
        <fullName evidence="1">Uncharacterized protein</fullName>
    </submittedName>
</protein>
<sequence>MRYKKRKNKDKEILNIMLDAILHNLNLLQIELYNQCDCEGETDSPYCKECASYEDCNKNTVIRKKLESLKESI</sequence>
<organism evidence="1 2">
    <name type="scientific">Vallitalea maricola</name>
    <dbReference type="NCBI Taxonomy" id="3074433"/>
    <lineage>
        <taxon>Bacteria</taxon>
        <taxon>Bacillati</taxon>
        <taxon>Bacillota</taxon>
        <taxon>Clostridia</taxon>
        <taxon>Lachnospirales</taxon>
        <taxon>Vallitaleaceae</taxon>
        <taxon>Vallitalea</taxon>
    </lineage>
</organism>
<dbReference type="EMBL" id="BTPU01000005">
    <property type="protein sequence ID" value="GMQ61173.1"/>
    <property type="molecule type" value="Genomic_DNA"/>
</dbReference>
<evidence type="ECO:0000313" key="2">
    <source>
        <dbReference type="Proteomes" id="UP001374599"/>
    </source>
</evidence>
<name>A0ACB5UF36_9FIRM</name>
<accession>A0ACB5UF36</accession>
<dbReference type="Proteomes" id="UP001374599">
    <property type="component" value="Unassembled WGS sequence"/>
</dbReference>
<proteinExistence type="predicted"/>
<comment type="caution">
    <text evidence="1">The sequence shown here is derived from an EMBL/GenBank/DDBJ whole genome shotgun (WGS) entry which is preliminary data.</text>
</comment>
<evidence type="ECO:0000313" key="1">
    <source>
        <dbReference type="EMBL" id="GMQ61173.1"/>
    </source>
</evidence>
<reference evidence="1" key="1">
    <citation type="submission" date="2023-09" db="EMBL/GenBank/DDBJ databases">
        <title>Vallitalea sediminicola and Vallitalea maricola sp. nov., anaerobic bacteria isolated from marine sediment.</title>
        <authorList>
            <person name="Hirano S."/>
            <person name="Maeda A."/>
            <person name="Terahara T."/>
            <person name="Mori K."/>
            <person name="Hamada M."/>
            <person name="Matsumoto R."/>
            <person name="Kobayashi T."/>
        </authorList>
    </citation>
    <scope>NUCLEOTIDE SEQUENCE</scope>
    <source>
        <strain evidence="1">AN17-2</strain>
    </source>
</reference>